<dbReference type="Proteomes" id="UP000193719">
    <property type="component" value="Unassembled WGS sequence"/>
</dbReference>
<dbReference type="AlphaFoldDB" id="A0A1Y1VDD0"/>
<organism evidence="3 4">
    <name type="scientific">Piromyces finnis</name>
    <dbReference type="NCBI Taxonomy" id="1754191"/>
    <lineage>
        <taxon>Eukaryota</taxon>
        <taxon>Fungi</taxon>
        <taxon>Fungi incertae sedis</taxon>
        <taxon>Chytridiomycota</taxon>
        <taxon>Chytridiomycota incertae sedis</taxon>
        <taxon>Neocallimastigomycetes</taxon>
        <taxon>Neocallimastigales</taxon>
        <taxon>Neocallimastigaceae</taxon>
        <taxon>Piromyces</taxon>
    </lineage>
</organism>
<dbReference type="CDD" id="cd19941">
    <property type="entry name" value="TIL"/>
    <property type="match status" value="1"/>
</dbReference>
<evidence type="ECO:0000313" key="3">
    <source>
        <dbReference type="EMBL" id="ORX53410.1"/>
    </source>
</evidence>
<feature type="region of interest" description="Disordered" evidence="1">
    <location>
        <begin position="482"/>
        <end position="503"/>
    </location>
</feature>
<feature type="region of interest" description="Disordered" evidence="1">
    <location>
        <begin position="523"/>
        <end position="551"/>
    </location>
</feature>
<dbReference type="OrthoDB" id="10257656at2759"/>
<dbReference type="Gene3D" id="2.10.220.10">
    <property type="entry name" value="Hormone Receptor, Insulin-like Growth Factor Receptor 1, Chain A, domain 2"/>
    <property type="match status" value="1"/>
</dbReference>
<comment type="caution">
    <text evidence="3">The sequence shown here is derived from an EMBL/GenBank/DDBJ whole genome shotgun (WGS) entry which is preliminary data.</text>
</comment>
<gene>
    <name evidence="3" type="ORF">BCR36DRAFT_411186</name>
</gene>
<evidence type="ECO:0000256" key="2">
    <source>
        <dbReference type="SAM" id="SignalP"/>
    </source>
</evidence>
<evidence type="ECO:0008006" key="5">
    <source>
        <dbReference type="Google" id="ProtNLM"/>
    </source>
</evidence>
<reference evidence="3 4" key="2">
    <citation type="submission" date="2016-08" db="EMBL/GenBank/DDBJ databases">
        <title>Pervasive Adenine N6-methylation of Active Genes in Fungi.</title>
        <authorList>
            <consortium name="DOE Joint Genome Institute"/>
            <person name="Mondo S.J."/>
            <person name="Dannebaum R.O."/>
            <person name="Kuo R.C."/>
            <person name="Labutti K."/>
            <person name="Haridas S."/>
            <person name="Kuo A."/>
            <person name="Salamov A."/>
            <person name="Ahrendt S.R."/>
            <person name="Lipzen A."/>
            <person name="Sullivan W."/>
            <person name="Andreopoulos W.B."/>
            <person name="Clum A."/>
            <person name="Lindquist E."/>
            <person name="Daum C."/>
            <person name="Ramamoorthy G.K."/>
            <person name="Gryganskyi A."/>
            <person name="Culley D."/>
            <person name="Magnuson J.K."/>
            <person name="James T.Y."/>
            <person name="O'Malley M.A."/>
            <person name="Stajich J.E."/>
            <person name="Spatafora J.W."/>
            <person name="Visel A."/>
            <person name="Grigoriev I.V."/>
        </authorList>
    </citation>
    <scope>NUCLEOTIDE SEQUENCE [LARGE SCALE GENOMIC DNA]</scope>
    <source>
        <strain evidence="4">finn</strain>
    </source>
</reference>
<name>A0A1Y1VDD0_9FUNG</name>
<sequence>MVKNFLKFFTLLTLYNACLVSAHFSLFKIMNNGIELEYTKNGVLRKKDECNINFVNFGIDDDIDKISVNKEKPIFSISSSFNLKISNLKNGNEGLNSENYKFNNNEINNYVRVYQNDNEISNFSTSEEEAGYFSLTIKDLKSCDGITIKQTFKSELAIATYLLYSNVKPDDINKTFDVSHFGPSSNNTPYAIVHWDMNSGLDNLREKCGIYIDYTNIRDKTNGVYHWRWYLSTNNINGENCDNKEFYDIVKNSFNEDYDQMKELFGDFYEGYVLKREDAQYAHIDGILAEKQKYIIEIYQNQCNNQDQNQVICILSSNKKLNFEEFQKEFVENCESVIIDNKENAKWGIDANGVFAEFSQFKINIENKNYGKLPNSITEEITYKEFIEANSSGIARFNINMDCGEGSFVGDKCRCSACPLNCSKCNNGSSCEKCNEISTLVEGRCYCNSGYTENNDGICVVKPEPTVTITEVQPEPTVTVAGVDDNDDDDVDNENNNEVETPTPTQAIEEFNQTTISKTVNAIKQNDSNNKKPSSRKPKGKAIRKCRVKYH</sequence>
<dbReference type="SUPFAM" id="SSF57184">
    <property type="entry name" value="Growth factor receptor domain"/>
    <property type="match status" value="1"/>
</dbReference>
<feature type="compositionally biased region" description="Acidic residues" evidence="1">
    <location>
        <begin position="484"/>
        <end position="497"/>
    </location>
</feature>
<proteinExistence type="predicted"/>
<protein>
    <recommendedName>
        <fullName evidence="5">EGF-like domain-containing protein</fullName>
    </recommendedName>
</protein>
<accession>A0A1Y1VDD0</accession>
<keyword evidence="2" id="KW-0732">Signal</keyword>
<feature type="compositionally biased region" description="Basic residues" evidence="1">
    <location>
        <begin position="533"/>
        <end position="551"/>
    </location>
</feature>
<feature type="chain" id="PRO_5012169133" description="EGF-like domain-containing protein" evidence="2">
    <location>
        <begin position="23"/>
        <end position="551"/>
    </location>
</feature>
<evidence type="ECO:0000256" key="1">
    <source>
        <dbReference type="SAM" id="MobiDB-lite"/>
    </source>
</evidence>
<dbReference type="EMBL" id="MCFH01000013">
    <property type="protein sequence ID" value="ORX53410.1"/>
    <property type="molecule type" value="Genomic_DNA"/>
</dbReference>
<dbReference type="InterPro" id="IPR009030">
    <property type="entry name" value="Growth_fac_rcpt_cys_sf"/>
</dbReference>
<keyword evidence="4" id="KW-1185">Reference proteome</keyword>
<reference evidence="3 4" key="1">
    <citation type="submission" date="2016-08" db="EMBL/GenBank/DDBJ databases">
        <title>Genomes of anaerobic fungi encode conserved fungal cellulosomes for biomass hydrolysis.</title>
        <authorList>
            <consortium name="DOE Joint Genome Institute"/>
            <person name="Haitjema C.H."/>
            <person name="Gilmore S.P."/>
            <person name="Henske J.K."/>
            <person name="Solomon K.V."/>
            <person name="De Groot R."/>
            <person name="Kuo A."/>
            <person name="Mondo S.J."/>
            <person name="Salamov A.A."/>
            <person name="Labutti K."/>
            <person name="Zhao Z."/>
            <person name="Chiniquy J."/>
            <person name="Barry K."/>
            <person name="Brewer H.M."/>
            <person name="Purvine S.O."/>
            <person name="Wright A.T."/>
            <person name="Boxma B."/>
            <person name="Van Alen T."/>
            <person name="Hackstein J.H."/>
            <person name="Baker S.E."/>
            <person name="Grigoriev I.V."/>
            <person name="O'Malley M.A."/>
        </authorList>
    </citation>
    <scope>NUCLEOTIDE SEQUENCE [LARGE SCALE GENOMIC DNA]</scope>
    <source>
        <strain evidence="4">finn</strain>
    </source>
</reference>
<evidence type="ECO:0000313" key="4">
    <source>
        <dbReference type="Proteomes" id="UP000193719"/>
    </source>
</evidence>
<feature type="signal peptide" evidence="2">
    <location>
        <begin position="1"/>
        <end position="22"/>
    </location>
</feature>
<dbReference type="STRING" id="1754191.A0A1Y1VDD0"/>